<dbReference type="GO" id="GO:0016787">
    <property type="term" value="F:hydrolase activity"/>
    <property type="evidence" value="ECO:0007669"/>
    <property type="project" value="UniProtKB-KW"/>
</dbReference>
<dbReference type="InterPro" id="IPR029058">
    <property type="entry name" value="AB_hydrolase_fold"/>
</dbReference>
<comment type="caution">
    <text evidence="7">The sequence shown here is derived from an EMBL/GenBank/DDBJ whole genome shotgun (WGS) entry which is preliminary data.</text>
</comment>
<dbReference type="Pfam" id="PF08386">
    <property type="entry name" value="Abhydrolase_4"/>
    <property type="match status" value="1"/>
</dbReference>
<keyword evidence="3 7" id="KW-0378">Hydrolase</keyword>
<name>A0ABT6A1E4_9ACTN</name>
<gene>
    <name evidence="7" type="ORF">P3H78_07445</name>
</gene>
<keyword evidence="2 5" id="KW-0732">Signal</keyword>
<dbReference type="RefSeq" id="WP_276108018.1">
    <property type="nucleotide sequence ID" value="NZ_JARJBB010000003.1"/>
</dbReference>
<dbReference type="SUPFAM" id="SSF53474">
    <property type="entry name" value="alpha/beta-Hydrolases"/>
    <property type="match status" value="1"/>
</dbReference>
<feature type="signal peptide" evidence="5">
    <location>
        <begin position="1"/>
        <end position="19"/>
    </location>
</feature>
<dbReference type="EMBL" id="JARJBB010000003">
    <property type="protein sequence ID" value="MDF3298468.1"/>
    <property type="molecule type" value="Genomic_DNA"/>
</dbReference>
<dbReference type="Gene3D" id="3.40.50.1820">
    <property type="entry name" value="alpha/beta hydrolase"/>
    <property type="match status" value="1"/>
</dbReference>
<protein>
    <submittedName>
        <fullName evidence="7">Alpha/beta hydrolase</fullName>
    </submittedName>
</protein>
<dbReference type="InterPro" id="IPR051601">
    <property type="entry name" value="Serine_prot/Carboxylest_S33"/>
</dbReference>
<sequence length="559" mass="58949">MRAAAVWTAAGSLVLTALAAVPAGSTDRAPGTRVGVPAAAAALAQAAEQRGTAVAAARARARGIAFGPCAGVQDAPPGMECGTVSVPLDYAHPGGRQIALTVSRVTATHRDPRNSKRKVPRLGALVYDPGGPGASGMSFPLAGALPAWRRIAAAYDLVGYAPRGVGRSAPLSCTDPKGFFKGPSAAPTHPSAAYKKKRVAQARAYASGCARRTGRALRHYTSLANARDLDVLRAALGEDRLTFLGASYGTYFGALYATLFPSHVRRMVFDSAVNPDPARIWYRSNLEQSAAFEIRWADFRAWTARHDDVYRLGRTAGAVQAAYDRARARLAAHPAGGKVGPGQVQAVFLTAGYSDGFWPRSAHALASYLAGDPKPLVELASPDRRAAAAAENSSAVYTAVECNDAPWPTDFRVWDRDSTRLARVAPFETWDNVWANLPCAFWPAPRQRPLDVRTAPGELAPTLILAAERDAATPYAGALALQRRLAGSVLVTERDAGTHGVAGGRNPCIDGYLDAYLLEGRLPARGTSCAPHPEPQPVTAQDPSGRDARPGRAGRPAGE</sequence>
<reference evidence="7 8" key="1">
    <citation type="submission" date="2023-03" db="EMBL/GenBank/DDBJ databases">
        <title>Draft genome sequence of Streptomyces sp. K1PA1 isolated from peat swamp forest in Thailand.</title>
        <authorList>
            <person name="Klaysubun C."/>
            <person name="Duangmal K."/>
        </authorList>
    </citation>
    <scope>NUCLEOTIDE SEQUENCE [LARGE SCALE GENOMIC DNA]</scope>
    <source>
        <strain evidence="7 8">K1PA1</strain>
    </source>
</reference>
<evidence type="ECO:0000256" key="1">
    <source>
        <dbReference type="ARBA" id="ARBA00010088"/>
    </source>
</evidence>
<evidence type="ECO:0000256" key="5">
    <source>
        <dbReference type="SAM" id="SignalP"/>
    </source>
</evidence>
<proteinExistence type="inferred from homology"/>
<feature type="region of interest" description="Disordered" evidence="4">
    <location>
        <begin position="526"/>
        <end position="559"/>
    </location>
</feature>
<evidence type="ECO:0000313" key="8">
    <source>
        <dbReference type="Proteomes" id="UP001221150"/>
    </source>
</evidence>
<organism evidence="7 8">
    <name type="scientific">Streptomyces tropicalis</name>
    <dbReference type="NCBI Taxonomy" id="3034234"/>
    <lineage>
        <taxon>Bacteria</taxon>
        <taxon>Bacillati</taxon>
        <taxon>Actinomycetota</taxon>
        <taxon>Actinomycetes</taxon>
        <taxon>Kitasatosporales</taxon>
        <taxon>Streptomycetaceae</taxon>
        <taxon>Streptomyces</taxon>
    </lineage>
</organism>
<feature type="domain" description="Peptidase S33 tripeptidyl aminopeptidase-like C-terminal" evidence="6">
    <location>
        <begin position="430"/>
        <end position="529"/>
    </location>
</feature>
<feature type="chain" id="PRO_5045368828" evidence="5">
    <location>
        <begin position="20"/>
        <end position="559"/>
    </location>
</feature>
<evidence type="ECO:0000313" key="7">
    <source>
        <dbReference type="EMBL" id="MDF3298468.1"/>
    </source>
</evidence>
<comment type="similarity">
    <text evidence="1">Belongs to the peptidase S33 family.</text>
</comment>
<accession>A0ABT6A1E4</accession>
<evidence type="ECO:0000256" key="3">
    <source>
        <dbReference type="ARBA" id="ARBA00022801"/>
    </source>
</evidence>
<dbReference type="Proteomes" id="UP001221150">
    <property type="component" value="Unassembled WGS sequence"/>
</dbReference>
<dbReference type="PANTHER" id="PTHR43248:SF29">
    <property type="entry name" value="TRIPEPTIDYL AMINOPEPTIDASE"/>
    <property type="match status" value="1"/>
</dbReference>
<keyword evidence="8" id="KW-1185">Reference proteome</keyword>
<evidence type="ECO:0000256" key="2">
    <source>
        <dbReference type="ARBA" id="ARBA00022729"/>
    </source>
</evidence>
<evidence type="ECO:0000256" key="4">
    <source>
        <dbReference type="SAM" id="MobiDB-lite"/>
    </source>
</evidence>
<evidence type="ECO:0000259" key="6">
    <source>
        <dbReference type="Pfam" id="PF08386"/>
    </source>
</evidence>
<dbReference type="InterPro" id="IPR013595">
    <property type="entry name" value="Pept_S33_TAP-like_C"/>
</dbReference>
<dbReference type="PANTHER" id="PTHR43248">
    <property type="entry name" value="2-SUCCINYL-6-HYDROXY-2,4-CYCLOHEXADIENE-1-CARBOXYLATE SYNTHASE"/>
    <property type="match status" value="1"/>
</dbReference>